<accession>A0A4Y2MSZ9</accession>
<keyword evidence="2" id="KW-1185">Reference proteome</keyword>
<evidence type="ECO:0000313" key="1">
    <source>
        <dbReference type="EMBL" id="GBN29454.1"/>
    </source>
</evidence>
<sequence length="182" mass="20540">MVNPIPDQITRTTVEPAAPSQSFHTRLGGFEQGECKMPRQARGTSMKHYKMFCFSVTSLLFLPFHQSLPIVVAFRAADTVLKAIPDDSVSCAVSVYQVTMPLAKSFSSRHRSGRMPVIVDCLFNRLKNVHDIDGKLSAAKFKPIGCDQGRPKQKRFWFKVDFRGLATKFVQQNNDLLHFGNY</sequence>
<gene>
    <name evidence="1" type="ORF">AVEN_109434_1</name>
</gene>
<proteinExistence type="predicted"/>
<evidence type="ECO:0000313" key="2">
    <source>
        <dbReference type="Proteomes" id="UP000499080"/>
    </source>
</evidence>
<reference evidence="1 2" key="1">
    <citation type="journal article" date="2019" name="Sci. Rep.">
        <title>Orb-weaving spider Araneus ventricosus genome elucidates the spidroin gene catalogue.</title>
        <authorList>
            <person name="Kono N."/>
            <person name="Nakamura H."/>
            <person name="Ohtoshi R."/>
            <person name="Moran D.A.P."/>
            <person name="Shinohara A."/>
            <person name="Yoshida Y."/>
            <person name="Fujiwara M."/>
            <person name="Mori M."/>
            <person name="Tomita M."/>
            <person name="Arakawa K."/>
        </authorList>
    </citation>
    <scope>NUCLEOTIDE SEQUENCE [LARGE SCALE GENOMIC DNA]</scope>
</reference>
<organism evidence="1 2">
    <name type="scientific">Araneus ventricosus</name>
    <name type="common">Orbweaver spider</name>
    <name type="synonym">Epeira ventricosa</name>
    <dbReference type="NCBI Taxonomy" id="182803"/>
    <lineage>
        <taxon>Eukaryota</taxon>
        <taxon>Metazoa</taxon>
        <taxon>Ecdysozoa</taxon>
        <taxon>Arthropoda</taxon>
        <taxon>Chelicerata</taxon>
        <taxon>Arachnida</taxon>
        <taxon>Araneae</taxon>
        <taxon>Araneomorphae</taxon>
        <taxon>Entelegynae</taxon>
        <taxon>Araneoidea</taxon>
        <taxon>Araneidae</taxon>
        <taxon>Araneus</taxon>
    </lineage>
</organism>
<comment type="caution">
    <text evidence="1">The sequence shown here is derived from an EMBL/GenBank/DDBJ whole genome shotgun (WGS) entry which is preliminary data.</text>
</comment>
<dbReference type="AlphaFoldDB" id="A0A4Y2MSZ9"/>
<protein>
    <submittedName>
        <fullName evidence="1">Uncharacterized protein</fullName>
    </submittedName>
</protein>
<dbReference type="Proteomes" id="UP000499080">
    <property type="component" value="Unassembled WGS sequence"/>
</dbReference>
<name>A0A4Y2MSZ9_ARAVE</name>
<dbReference type="EMBL" id="BGPR01007776">
    <property type="protein sequence ID" value="GBN29454.1"/>
    <property type="molecule type" value="Genomic_DNA"/>
</dbReference>